<dbReference type="EMBL" id="KB454541">
    <property type="protein sequence ID" value="EME26837.1"/>
    <property type="molecule type" value="Genomic_DNA"/>
</dbReference>
<reference evidence="9" key="1">
    <citation type="journal article" date="2013" name="Science">
        <title>Gene transfer from bacteria and archaea facilitated evolution of an extremophilic eukaryote.</title>
        <authorList>
            <person name="Schonknecht G."/>
            <person name="Chen W.H."/>
            <person name="Ternes C.M."/>
            <person name="Barbier G.G."/>
            <person name="Shrestha R.P."/>
            <person name="Stanke M."/>
            <person name="Brautigam A."/>
            <person name="Baker B.J."/>
            <person name="Banfield J.F."/>
            <person name="Garavito R.M."/>
            <person name="Carr K."/>
            <person name="Wilkerson C."/>
            <person name="Rensing S.A."/>
            <person name="Gagneul D."/>
            <person name="Dickenson N.E."/>
            <person name="Oesterhelt C."/>
            <person name="Lercher M.J."/>
            <person name="Weber A.P."/>
        </authorList>
    </citation>
    <scope>NUCLEOTIDE SEQUENCE [LARGE SCALE GENOMIC DNA]</scope>
    <source>
        <strain evidence="9">074W</strain>
    </source>
</reference>
<dbReference type="PANTHER" id="PTHR21461:SF87">
    <property type="entry name" value="GH12965P"/>
    <property type="match status" value="1"/>
</dbReference>
<dbReference type="GeneID" id="17085788"/>
<dbReference type="Gramene" id="EME26837">
    <property type="protein sequence ID" value="EME26837"/>
    <property type="gene ID" value="Gasu_55240"/>
</dbReference>
<evidence type="ECO:0000256" key="5">
    <source>
        <dbReference type="ARBA" id="ARBA00022692"/>
    </source>
</evidence>
<dbReference type="eggNOG" id="ENOG502SEK0">
    <property type="taxonomic scope" value="Eukaryota"/>
</dbReference>
<dbReference type="InterPro" id="IPR008166">
    <property type="entry name" value="Glyco_transf_92"/>
</dbReference>
<dbReference type="Pfam" id="PF01697">
    <property type="entry name" value="Glyco_transf_92"/>
    <property type="match status" value="1"/>
</dbReference>
<name>M2XAF6_GALSU</name>
<dbReference type="KEGG" id="gsl:Gasu_55240"/>
<dbReference type="STRING" id="130081.M2XAF6"/>
<gene>
    <name evidence="8" type="ORF">Gasu_55240</name>
</gene>
<evidence type="ECO:0000313" key="9">
    <source>
        <dbReference type="Proteomes" id="UP000030680"/>
    </source>
</evidence>
<dbReference type="Proteomes" id="UP000030680">
    <property type="component" value="Unassembled WGS sequence"/>
</dbReference>
<keyword evidence="7" id="KW-0472">Membrane</keyword>
<dbReference type="OrthoDB" id="2526284at2759"/>
<evidence type="ECO:0000256" key="7">
    <source>
        <dbReference type="ARBA" id="ARBA00023136"/>
    </source>
</evidence>
<evidence type="ECO:0000313" key="8">
    <source>
        <dbReference type="EMBL" id="EME26837.1"/>
    </source>
</evidence>
<protein>
    <recommendedName>
        <fullName evidence="10">Glycosyltransferase family 92 protein</fullName>
    </recommendedName>
</protein>
<keyword evidence="4" id="KW-0808">Transferase</keyword>
<sequence>MQVRVSYPENRDGLLGPLTRGSNISEMCSPDRFPIHGLKVGSFPPLFDAVVVEDFEKNISVGLFFTMAATNFSEVVGLGPLFCEFDTKEVTKIKEPVRERYNLALILLCPVPKLARKSFERKFSVKLRFTDETGNNVSPFLYACSSVQANYFVPGNQLSKRKVGACLLLQDKNQFIDEWIAYHRLLGIERIYVYLNEVDDDSLIRFRNYFEQDVVLPIKWPFLSPNRLPFSRMQSVQINDCLWRFRHLHDWLVFMDVDEFLQPMGNISLKNFVNYLTSMESKEDIGGLCVHNVFFGMASSQKYNPESLVIEQATYRQENATTTRPKTITRPTKVYYMWVHVPSVGRKCIYTDPEKEVRLVHYKNVDTKPPKWYPKMKVFDDSMQRTASKVKEQLRKQPSVQDSARY</sequence>
<dbReference type="GO" id="GO:0016757">
    <property type="term" value="F:glycosyltransferase activity"/>
    <property type="evidence" value="ECO:0007669"/>
    <property type="project" value="UniProtKB-KW"/>
</dbReference>
<evidence type="ECO:0008006" key="10">
    <source>
        <dbReference type="Google" id="ProtNLM"/>
    </source>
</evidence>
<accession>M2XAF6</accession>
<evidence type="ECO:0000256" key="4">
    <source>
        <dbReference type="ARBA" id="ARBA00022679"/>
    </source>
</evidence>
<comment type="similarity">
    <text evidence="2">Belongs to the glycosyltransferase 92 family.</text>
</comment>
<dbReference type="RefSeq" id="XP_005703357.1">
    <property type="nucleotide sequence ID" value="XM_005703300.1"/>
</dbReference>
<proteinExistence type="inferred from homology"/>
<dbReference type="GO" id="GO:0016020">
    <property type="term" value="C:membrane"/>
    <property type="evidence" value="ECO:0007669"/>
    <property type="project" value="UniProtKB-SubCell"/>
</dbReference>
<organism evidence="8 9">
    <name type="scientific">Galdieria sulphuraria</name>
    <name type="common">Red alga</name>
    <dbReference type="NCBI Taxonomy" id="130081"/>
    <lineage>
        <taxon>Eukaryota</taxon>
        <taxon>Rhodophyta</taxon>
        <taxon>Bangiophyceae</taxon>
        <taxon>Galdieriales</taxon>
        <taxon>Galdieriaceae</taxon>
        <taxon>Galdieria</taxon>
    </lineage>
</organism>
<dbReference type="PANTHER" id="PTHR21461">
    <property type="entry name" value="GLYCOSYLTRANSFERASE FAMILY 92 PROTEIN"/>
    <property type="match status" value="1"/>
</dbReference>
<evidence type="ECO:0000256" key="3">
    <source>
        <dbReference type="ARBA" id="ARBA00022676"/>
    </source>
</evidence>
<keyword evidence="3" id="KW-0328">Glycosyltransferase</keyword>
<keyword evidence="9" id="KW-1185">Reference proteome</keyword>
<evidence type="ECO:0000256" key="2">
    <source>
        <dbReference type="ARBA" id="ARBA00007647"/>
    </source>
</evidence>
<evidence type="ECO:0000256" key="1">
    <source>
        <dbReference type="ARBA" id="ARBA00004167"/>
    </source>
</evidence>
<dbReference type="AlphaFoldDB" id="M2XAF6"/>
<evidence type="ECO:0000256" key="6">
    <source>
        <dbReference type="ARBA" id="ARBA00022989"/>
    </source>
</evidence>
<comment type="subcellular location">
    <subcellularLocation>
        <location evidence="1">Membrane</location>
        <topology evidence="1">Single-pass membrane protein</topology>
    </subcellularLocation>
</comment>
<keyword evidence="6" id="KW-1133">Transmembrane helix</keyword>
<dbReference type="GO" id="GO:0005737">
    <property type="term" value="C:cytoplasm"/>
    <property type="evidence" value="ECO:0007669"/>
    <property type="project" value="TreeGrafter"/>
</dbReference>
<keyword evidence="5" id="KW-0812">Transmembrane</keyword>